<name>A0A979FYB0_HYAAZ</name>
<evidence type="ECO:0000256" key="6">
    <source>
        <dbReference type="ARBA" id="ARBA00022989"/>
    </source>
</evidence>
<evidence type="ECO:0000256" key="12">
    <source>
        <dbReference type="SAM" id="Phobius"/>
    </source>
</evidence>
<evidence type="ECO:0000256" key="10">
    <source>
        <dbReference type="ARBA" id="ARBA00023160"/>
    </source>
</evidence>
<keyword evidence="6 12" id="KW-1133">Transmembrane helix</keyword>
<keyword evidence="4 11" id="KW-0812">Transmembrane</keyword>
<dbReference type="RefSeq" id="XP_047741324.1">
    <property type="nucleotide sequence ID" value="XM_047885368.1"/>
</dbReference>
<accession>A0A979FYB0</accession>
<comment type="subcellular location">
    <subcellularLocation>
        <location evidence="1">Membrane</location>
        <topology evidence="1">Multi-pass membrane protein</topology>
    </subcellularLocation>
</comment>
<keyword evidence="8" id="KW-0443">Lipid metabolism</keyword>
<dbReference type="PANTHER" id="PTHR11351:SF31">
    <property type="entry name" value="DESATURASE 1, ISOFORM A-RELATED"/>
    <property type="match status" value="1"/>
</dbReference>
<dbReference type="Proteomes" id="UP000694843">
    <property type="component" value="Unplaced"/>
</dbReference>
<evidence type="ECO:0000256" key="8">
    <source>
        <dbReference type="ARBA" id="ARBA00023098"/>
    </source>
</evidence>
<comment type="domain">
    <text evidence="11">The histidine box domains are involved in binding the catalytic metal ions.</text>
</comment>
<dbReference type="GO" id="GO:0005506">
    <property type="term" value="F:iron ion binding"/>
    <property type="evidence" value="ECO:0007669"/>
    <property type="project" value="TreeGrafter"/>
</dbReference>
<sequence length="294" mass="33746">MYLMIFMLYLCKKNKVALIAIGRVTTDRTNRRSSNAPRVLRSVTDHPIVKAGYKYRGQTSRSSLVSSRACSADLLVICFSSFIFPSVHLIEDLVNSSAILTSARKVMDNAEDFSTSTQLSSKNTRGIRDPIYVNEEHDSDHEDNHEHHHHHDEDDEYIYKFSIKQMYIDTMNLDWSKVIWNMVICDAALHLLALGGLYLCIMGQIRGNSILFTVVSAIISGLGVTMGVHRLWAHRSYKAVFAVRLVLMCLHCVAFQHSIFSWSVNHRVHHKWPDTDRDLTNSRRGFFFAHMGWR</sequence>
<proteinExistence type="inferred from homology"/>
<dbReference type="CDD" id="cd03505">
    <property type="entry name" value="Delta9-FADS-like"/>
    <property type="match status" value="1"/>
</dbReference>
<evidence type="ECO:0000256" key="4">
    <source>
        <dbReference type="ARBA" id="ARBA00022692"/>
    </source>
</evidence>
<dbReference type="PANTHER" id="PTHR11351">
    <property type="entry name" value="ACYL-COA DESATURASE"/>
    <property type="match status" value="1"/>
</dbReference>
<organism evidence="13 14">
    <name type="scientific">Hyalella azteca</name>
    <name type="common">Amphipod</name>
    <dbReference type="NCBI Taxonomy" id="294128"/>
    <lineage>
        <taxon>Eukaryota</taxon>
        <taxon>Metazoa</taxon>
        <taxon>Ecdysozoa</taxon>
        <taxon>Arthropoda</taxon>
        <taxon>Crustacea</taxon>
        <taxon>Multicrustacea</taxon>
        <taxon>Malacostraca</taxon>
        <taxon>Eumalacostraca</taxon>
        <taxon>Peracarida</taxon>
        <taxon>Amphipoda</taxon>
        <taxon>Senticaudata</taxon>
        <taxon>Talitrida</taxon>
        <taxon>Talitroidea</taxon>
        <taxon>Hyalellidae</taxon>
        <taxon>Hyalella</taxon>
    </lineage>
</organism>
<keyword evidence="13" id="KW-1185">Reference proteome</keyword>
<protein>
    <submittedName>
        <fullName evidence="14">Stearoyl-CoA desaturase-like</fullName>
    </submittedName>
</protein>
<dbReference type="GO" id="GO:0005789">
    <property type="term" value="C:endoplasmic reticulum membrane"/>
    <property type="evidence" value="ECO:0007669"/>
    <property type="project" value="TreeGrafter"/>
</dbReference>
<dbReference type="PRINTS" id="PR00075">
    <property type="entry name" value="FACDDSATRASE"/>
</dbReference>
<reference evidence="14" key="1">
    <citation type="submission" date="2025-08" db="UniProtKB">
        <authorList>
            <consortium name="RefSeq"/>
        </authorList>
    </citation>
    <scope>IDENTIFICATION</scope>
    <source>
        <tissue evidence="14">Whole organism</tissue>
    </source>
</reference>
<feature type="transmembrane region" description="Helical" evidence="12">
    <location>
        <begin position="178"/>
        <end position="201"/>
    </location>
</feature>
<gene>
    <name evidence="14" type="primary">LOC125179459</name>
</gene>
<evidence type="ECO:0000313" key="14">
    <source>
        <dbReference type="RefSeq" id="XP_047741324.1"/>
    </source>
</evidence>
<evidence type="ECO:0000256" key="7">
    <source>
        <dbReference type="ARBA" id="ARBA00023002"/>
    </source>
</evidence>
<keyword evidence="9 12" id="KW-0472">Membrane</keyword>
<comment type="cofactor">
    <cofactor evidence="11">
        <name>Fe(2+)</name>
        <dbReference type="ChEBI" id="CHEBI:29033"/>
    </cofactor>
</comment>
<feature type="transmembrane region" description="Helical" evidence="12">
    <location>
        <begin position="210"/>
        <end position="229"/>
    </location>
</feature>
<feature type="non-terminal residue" evidence="14">
    <location>
        <position position="294"/>
    </location>
</feature>
<dbReference type="GO" id="GO:0004768">
    <property type="term" value="F:stearoyl-CoA 9-desaturase activity"/>
    <property type="evidence" value="ECO:0007669"/>
    <property type="project" value="TreeGrafter"/>
</dbReference>
<feature type="transmembrane region" description="Helical" evidence="12">
    <location>
        <begin position="241"/>
        <end position="262"/>
    </location>
</feature>
<dbReference type="KEGG" id="hazt:125179459"/>
<dbReference type="AlphaFoldDB" id="A0A979FYB0"/>
<evidence type="ECO:0000256" key="1">
    <source>
        <dbReference type="ARBA" id="ARBA00004141"/>
    </source>
</evidence>
<evidence type="ECO:0000256" key="11">
    <source>
        <dbReference type="RuleBase" id="RU000581"/>
    </source>
</evidence>
<evidence type="ECO:0000256" key="2">
    <source>
        <dbReference type="ARBA" id="ARBA00009295"/>
    </source>
</evidence>
<evidence type="ECO:0000256" key="3">
    <source>
        <dbReference type="ARBA" id="ARBA00022516"/>
    </source>
</evidence>
<evidence type="ECO:0000256" key="5">
    <source>
        <dbReference type="ARBA" id="ARBA00022832"/>
    </source>
</evidence>
<keyword evidence="7 11" id="KW-0560">Oxidoreductase</keyword>
<dbReference type="InterPro" id="IPR015876">
    <property type="entry name" value="Acyl-CoA_DS"/>
</dbReference>
<dbReference type="GeneID" id="125179459"/>
<keyword evidence="5" id="KW-0276">Fatty acid metabolism</keyword>
<keyword evidence="10 11" id="KW-0275">Fatty acid biosynthesis</keyword>
<evidence type="ECO:0000256" key="9">
    <source>
        <dbReference type="ARBA" id="ARBA00023136"/>
    </source>
</evidence>
<dbReference type="GO" id="GO:0006636">
    <property type="term" value="P:unsaturated fatty acid biosynthetic process"/>
    <property type="evidence" value="ECO:0007669"/>
    <property type="project" value="TreeGrafter"/>
</dbReference>
<keyword evidence="3 11" id="KW-0444">Lipid biosynthesis</keyword>
<evidence type="ECO:0000313" key="13">
    <source>
        <dbReference type="Proteomes" id="UP000694843"/>
    </source>
</evidence>
<comment type="similarity">
    <text evidence="2 11">Belongs to the fatty acid desaturase type 1 family.</text>
</comment>
<dbReference type="OrthoDB" id="9988030at2759"/>